<dbReference type="GO" id="GO:0032259">
    <property type="term" value="P:methylation"/>
    <property type="evidence" value="ECO:0007669"/>
    <property type="project" value="UniProtKB-KW"/>
</dbReference>
<sequence length="408" mass="46197">MGSERTLLEEFSEVTLRYLREADLRHRKSLGQFFTPRHLREEVLSHIPRLTRPRVLDPACGTGEFLASAREHFVDPELHCWEVDSKLAQLARELVPEARVEVVDSLSRPFREEFDVVLGNPPYFQVPRAPLDPRYAGVTSGRPNVYALFIYLGLRLLRRDGYLGFVVSSSMNNGAYFSGLRRYLVENSEVVYLRTLPDSKAFVDANHTFQVLVLRKGSPSTERYVFRKGGRVILTERAEELRKAWEGASSLREAGYSVRTGKVVWNQVRDRLTDDPSKGVLLVWATNIGEGELRLHNTSRPQYVRWGEPDKGPAIVVNRVVGHPSRPRLRAAVIEGEFVAENHVNVVYPPSGTSMEELKELAGQLNDPDTAKYVSMVTGNTQVSARELEELVPVRLKRRGATLESFLS</sequence>
<dbReference type="GeneID" id="38667381"/>
<keyword evidence="3 8" id="KW-0489">Methyltransferase</keyword>
<dbReference type="PANTHER" id="PTHR33841">
    <property type="entry name" value="DNA METHYLTRANSFERASE YEEA-RELATED"/>
    <property type="match status" value="1"/>
</dbReference>
<keyword evidence="4 8" id="KW-0808">Transferase</keyword>
<evidence type="ECO:0000259" key="7">
    <source>
        <dbReference type="Pfam" id="PF07669"/>
    </source>
</evidence>
<dbReference type="EMBL" id="AP018553">
    <property type="protein sequence ID" value="BBD73522.1"/>
    <property type="molecule type" value="Genomic_DNA"/>
</dbReference>
<dbReference type="EC" id="2.1.1.72" evidence="2"/>
<keyword evidence="8" id="KW-0378">Hydrolase</keyword>
<dbReference type="InterPro" id="IPR011639">
    <property type="entry name" value="MethylTrfase_TaqI-like_dom"/>
</dbReference>
<keyword evidence="10" id="KW-1185">Reference proteome</keyword>
<evidence type="ECO:0000313" key="10">
    <source>
        <dbReference type="Proteomes" id="UP000276741"/>
    </source>
</evidence>
<evidence type="ECO:0000256" key="1">
    <source>
        <dbReference type="ARBA" id="ARBA00006594"/>
    </source>
</evidence>
<evidence type="ECO:0000256" key="5">
    <source>
        <dbReference type="ARBA" id="ARBA00022691"/>
    </source>
</evidence>
<dbReference type="PROSITE" id="PS00092">
    <property type="entry name" value="N6_MTASE"/>
    <property type="match status" value="1"/>
</dbReference>
<reference evidence="8" key="3">
    <citation type="journal article" date="2019" name="BMC Res. Notes">
        <title>Complete genome sequence of the Sulfodiicoccus acidiphilus strain HS-1T, the first crenarchaeon that lacks polB3, isolated from an acidic hot spring in Ohwaku-dani, Hakone, Japan.</title>
        <authorList>
            <person name="Sakai H.D."/>
            <person name="Kurosawa N."/>
        </authorList>
    </citation>
    <scope>NUCLEOTIDE SEQUENCE</scope>
    <source>
        <strain evidence="8">HS-1</strain>
    </source>
</reference>
<dbReference type="Gene3D" id="3.40.50.150">
    <property type="entry name" value="Vaccinia Virus protein VP39"/>
    <property type="match status" value="1"/>
</dbReference>
<evidence type="ECO:0000256" key="3">
    <source>
        <dbReference type="ARBA" id="ARBA00022603"/>
    </source>
</evidence>
<dbReference type="GO" id="GO:0006304">
    <property type="term" value="P:DNA modification"/>
    <property type="evidence" value="ECO:0007669"/>
    <property type="project" value="InterPro"/>
</dbReference>
<evidence type="ECO:0000256" key="6">
    <source>
        <dbReference type="ARBA" id="ARBA00047942"/>
    </source>
</evidence>
<reference evidence="9" key="1">
    <citation type="journal article" date="2014" name="Int. J. Syst. Evol. Microbiol.">
        <title>Complete genome sequence of Corynebacterium casei LMG S-19264T (=DSM 44701T), isolated from a smear-ripened cheese.</title>
        <authorList>
            <consortium name="US DOE Joint Genome Institute (JGI-PGF)"/>
            <person name="Walter F."/>
            <person name="Albersmeier A."/>
            <person name="Kalinowski J."/>
            <person name="Ruckert C."/>
        </authorList>
    </citation>
    <scope>NUCLEOTIDE SEQUENCE</scope>
    <source>
        <strain evidence="9">JCM 31740</strain>
    </source>
</reference>
<dbReference type="KEGG" id="sacd:HS1genome_1911"/>
<dbReference type="OrthoDB" id="46249at2157"/>
<dbReference type="CDD" id="cd02440">
    <property type="entry name" value="AdoMet_MTases"/>
    <property type="match status" value="1"/>
</dbReference>
<gene>
    <name evidence="9" type="ORF">GCM10007116_07890</name>
    <name evidence="8" type="ORF">HS1genome_1911</name>
</gene>
<dbReference type="InterPro" id="IPR050953">
    <property type="entry name" value="N4_N6_ade-DNA_methylase"/>
</dbReference>
<reference evidence="9" key="4">
    <citation type="submission" date="2020-09" db="EMBL/GenBank/DDBJ databases">
        <authorList>
            <person name="Sun Q."/>
            <person name="Ohkuma M."/>
        </authorList>
    </citation>
    <scope>NUCLEOTIDE SEQUENCE</scope>
    <source>
        <strain evidence="9">JCM 31740</strain>
    </source>
</reference>
<dbReference type="SUPFAM" id="SSF53335">
    <property type="entry name" value="S-adenosyl-L-methionine-dependent methyltransferases"/>
    <property type="match status" value="1"/>
</dbReference>
<evidence type="ECO:0000313" key="8">
    <source>
        <dbReference type="EMBL" id="BBD73522.1"/>
    </source>
</evidence>
<protein>
    <recommendedName>
        <fullName evidence="2">site-specific DNA-methyltransferase (adenine-specific)</fullName>
        <ecNumber evidence="2">2.1.1.72</ecNumber>
    </recommendedName>
</protein>
<dbReference type="GO" id="GO:0004519">
    <property type="term" value="F:endonuclease activity"/>
    <property type="evidence" value="ECO:0007669"/>
    <property type="project" value="UniProtKB-KW"/>
</dbReference>
<dbReference type="AlphaFoldDB" id="A0A348B5S0"/>
<dbReference type="InterPro" id="IPR029063">
    <property type="entry name" value="SAM-dependent_MTases_sf"/>
</dbReference>
<dbReference type="EMBL" id="BMQS01000006">
    <property type="protein sequence ID" value="GGT92556.1"/>
    <property type="molecule type" value="Genomic_DNA"/>
</dbReference>
<keyword evidence="5" id="KW-0949">S-adenosyl-L-methionine</keyword>
<dbReference type="PRINTS" id="PR00507">
    <property type="entry name" value="N12N6MTFRASE"/>
</dbReference>
<dbReference type="Proteomes" id="UP000616143">
    <property type="component" value="Unassembled WGS sequence"/>
</dbReference>
<evidence type="ECO:0000313" key="9">
    <source>
        <dbReference type="EMBL" id="GGT92556.1"/>
    </source>
</evidence>
<proteinExistence type="inferred from homology"/>
<dbReference type="PANTHER" id="PTHR33841:SF5">
    <property type="entry name" value="DNA METHYLASE (MODIFICATION METHYLASE) (METHYLTRANSFERASE)-RELATED"/>
    <property type="match status" value="1"/>
</dbReference>
<dbReference type="Proteomes" id="UP000276741">
    <property type="component" value="Chromosome"/>
</dbReference>
<name>A0A348B5S0_9CREN</name>
<organism evidence="8 10">
    <name type="scientific">Sulfodiicoccus acidiphilus</name>
    <dbReference type="NCBI Taxonomy" id="1670455"/>
    <lineage>
        <taxon>Archaea</taxon>
        <taxon>Thermoproteota</taxon>
        <taxon>Thermoprotei</taxon>
        <taxon>Sulfolobales</taxon>
        <taxon>Sulfolobaceae</taxon>
        <taxon>Sulfodiicoccus</taxon>
    </lineage>
</organism>
<dbReference type="GO" id="GO:0009007">
    <property type="term" value="F:site-specific DNA-methyltransferase (adenine-specific) activity"/>
    <property type="evidence" value="ECO:0007669"/>
    <property type="project" value="UniProtKB-EC"/>
</dbReference>
<comment type="catalytic activity">
    <reaction evidence="6">
        <text>a 2'-deoxyadenosine in DNA + S-adenosyl-L-methionine = an N(6)-methyl-2'-deoxyadenosine in DNA + S-adenosyl-L-homocysteine + H(+)</text>
        <dbReference type="Rhea" id="RHEA:15197"/>
        <dbReference type="Rhea" id="RHEA-COMP:12418"/>
        <dbReference type="Rhea" id="RHEA-COMP:12419"/>
        <dbReference type="ChEBI" id="CHEBI:15378"/>
        <dbReference type="ChEBI" id="CHEBI:57856"/>
        <dbReference type="ChEBI" id="CHEBI:59789"/>
        <dbReference type="ChEBI" id="CHEBI:90615"/>
        <dbReference type="ChEBI" id="CHEBI:90616"/>
        <dbReference type="EC" id="2.1.1.72"/>
    </reaction>
</comment>
<evidence type="ECO:0000256" key="4">
    <source>
        <dbReference type="ARBA" id="ARBA00022679"/>
    </source>
</evidence>
<reference evidence="10" key="2">
    <citation type="submission" date="2018-04" db="EMBL/GenBank/DDBJ databases">
        <title>Complete genome sequence of Sulfodiicoccus acidiphilus strain HS-1.</title>
        <authorList>
            <person name="Sakai H.D."/>
            <person name="Kurosawa N."/>
        </authorList>
    </citation>
    <scope>NUCLEOTIDE SEQUENCE [LARGE SCALE GENOMIC DNA]</scope>
    <source>
        <strain evidence="10">HS-1</strain>
    </source>
</reference>
<dbReference type="InterPro" id="IPR002052">
    <property type="entry name" value="DNA_methylase_N6_adenine_CS"/>
</dbReference>
<dbReference type="RefSeq" id="WP_126450757.1">
    <property type="nucleotide sequence ID" value="NZ_AP018553.1"/>
</dbReference>
<feature type="domain" description="Type II methyltransferase M.TaqI-like" evidence="7">
    <location>
        <begin position="111"/>
        <end position="201"/>
    </location>
</feature>
<dbReference type="GO" id="GO:0003676">
    <property type="term" value="F:nucleic acid binding"/>
    <property type="evidence" value="ECO:0007669"/>
    <property type="project" value="InterPro"/>
</dbReference>
<accession>A0A348B5S0</accession>
<evidence type="ECO:0000256" key="2">
    <source>
        <dbReference type="ARBA" id="ARBA00011900"/>
    </source>
</evidence>
<keyword evidence="8" id="KW-0255">Endonuclease</keyword>
<keyword evidence="8" id="KW-0540">Nuclease</keyword>
<dbReference type="Pfam" id="PF07669">
    <property type="entry name" value="Eco57I"/>
    <property type="match status" value="1"/>
</dbReference>
<comment type="similarity">
    <text evidence="1">Belongs to the N(4)/N(6)-methyltransferase family.</text>
</comment>